<dbReference type="GO" id="GO:0005524">
    <property type="term" value="F:ATP binding"/>
    <property type="evidence" value="ECO:0007669"/>
    <property type="project" value="InterPro"/>
</dbReference>
<dbReference type="InterPro" id="IPR000719">
    <property type="entry name" value="Prot_kinase_dom"/>
</dbReference>
<reference evidence="2 3" key="1">
    <citation type="journal article" date="2016" name="Mol. Biol. Evol.">
        <title>Comparative Genomics of Early-Diverging Mushroom-Forming Fungi Provides Insights into the Origins of Lignocellulose Decay Capabilities.</title>
        <authorList>
            <person name="Nagy L.G."/>
            <person name="Riley R."/>
            <person name="Tritt A."/>
            <person name="Adam C."/>
            <person name="Daum C."/>
            <person name="Floudas D."/>
            <person name="Sun H."/>
            <person name="Yadav J.S."/>
            <person name="Pangilinan J."/>
            <person name="Larsson K.H."/>
            <person name="Matsuura K."/>
            <person name="Barry K."/>
            <person name="Labutti K."/>
            <person name="Kuo R."/>
            <person name="Ohm R.A."/>
            <person name="Bhattacharya S.S."/>
            <person name="Shirouzu T."/>
            <person name="Yoshinaga Y."/>
            <person name="Martin F.M."/>
            <person name="Grigoriev I.V."/>
            <person name="Hibbett D.S."/>
        </authorList>
    </citation>
    <scope>NUCLEOTIDE SEQUENCE [LARGE SCALE GENOMIC DNA]</scope>
    <source>
        <strain evidence="2 3">L-15889</strain>
    </source>
</reference>
<dbReference type="EMBL" id="KV429061">
    <property type="protein sequence ID" value="KZT69071.1"/>
    <property type="molecule type" value="Genomic_DNA"/>
</dbReference>
<dbReference type="Pfam" id="PF22215">
    <property type="entry name" value="MLKL_N"/>
    <property type="match status" value="1"/>
</dbReference>
<keyword evidence="2" id="KW-0418">Kinase</keyword>
<dbReference type="InterPro" id="IPR001245">
    <property type="entry name" value="Ser-Thr/Tyr_kinase_cat_dom"/>
</dbReference>
<sequence length="504" mass="55959">MDIAISGAVGILNVAGDAGVPGTATIASLLSEVRKACDQVQVNKKACRTLANKTAELSYMIAAQISSTGVQDESFRDLLNELELTLGGIYQRVNTWSRYSTLKALYNRSTIGDGITHCNDDLDTMMTKFTIVAPIRQINLQAKTMQQMQANQEEMVERMAEMKIMTVKILQDQRSLREAADMQDQGEPAAEMVMEEGQKLLAETRSDPNGAISQDDYDQCRRGLAHLQQLTDILPSIKQLNGEVIRVGDRPVEIGGHSQIWKGLWLGEIDVALKVLQEVRVSDRSQKRFIHEIEIWSKLKHAHVQPLFGIVTDISPLVHVVSLWRSDGNLLEYVGSVNDSNKTHLLYGAASGLDYLHGEGIVHGNVRCSNILVSRKGDALLCDFGMAKLVGDINETPAATTLTRSGSTRWLAPELIFEDTVLLTAGCDVWSFGMTILELFTRHEPWAEKRRDAHIITAMSKGQIPDRPRNLLELTDDIWGLMVECWNRSPNARPTMAAVTARLQ</sequence>
<accession>A0A165Q6D5</accession>
<keyword evidence="2" id="KW-0808">Transferase</keyword>
<dbReference type="InterPro" id="IPR036537">
    <property type="entry name" value="Adaptor_Cbl_N_dom_sf"/>
</dbReference>
<dbReference type="InterPro" id="IPR054000">
    <property type="entry name" value="MLKL_N"/>
</dbReference>
<dbReference type="InterPro" id="IPR051681">
    <property type="entry name" value="Ser/Thr_Kinases-Pseudokinases"/>
</dbReference>
<dbReference type="OrthoDB" id="2800760at2759"/>
<evidence type="ECO:0000313" key="2">
    <source>
        <dbReference type="EMBL" id="KZT69071.1"/>
    </source>
</evidence>
<proteinExistence type="predicted"/>
<evidence type="ECO:0000313" key="3">
    <source>
        <dbReference type="Proteomes" id="UP000076727"/>
    </source>
</evidence>
<dbReference type="InterPro" id="IPR059179">
    <property type="entry name" value="MLKL-like_MCAfunc"/>
</dbReference>
<dbReference type="Pfam" id="PF07714">
    <property type="entry name" value="PK_Tyr_Ser-Thr"/>
    <property type="match status" value="1"/>
</dbReference>
<dbReference type="GO" id="GO:0007166">
    <property type="term" value="P:cell surface receptor signaling pathway"/>
    <property type="evidence" value="ECO:0007669"/>
    <property type="project" value="InterPro"/>
</dbReference>
<dbReference type="SUPFAM" id="SSF56112">
    <property type="entry name" value="Protein kinase-like (PK-like)"/>
    <property type="match status" value="1"/>
</dbReference>
<organism evidence="2 3">
    <name type="scientific">Daedalea quercina L-15889</name>
    <dbReference type="NCBI Taxonomy" id="1314783"/>
    <lineage>
        <taxon>Eukaryota</taxon>
        <taxon>Fungi</taxon>
        <taxon>Dikarya</taxon>
        <taxon>Basidiomycota</taxon>
        <taxon>Agaricomycotina</taxon>
        <taxon>Agaricomycetes</taxon>
        <taxon>Polyporales</taxon>
        <taxon>Fomitopsis</taxon>
    </lineage>
</organism>
<dbReference type="GO" id="GO:0004674">
    <property type="term" value="F:protein serine/threonine kinase activity"/>
    <property type="evidence" value="ECO:0007669"/>
    <property type="project" value="TreeGrafter"/>
</dbReference>
<dbReference type="PANTHER" id="PTHR44329:SF214">
    <property type="entry name" value="PROTEIN KINASE DOMAIN-CONTAINING PROTEIN"/>
    <property type="match status" value="1"/>
</dbReference>
<dbReference type="CDD" id="cd21037">
    <property type="entry name" value="MLKL_NTD"/>
    <property type="match status" value="1"/>
</dbReference>
<protein>
    <submittedName>
        <fullName evidence="2">Kinase-like protein</fullName>
    </submittedName>
</protein>
<dbReference type="Gene3D" id="1.10.510.10">
    <property type="entry name" value="Transferase(Phosphotransferase) domain 1"/>
    <property type="match status" value="1"/>
</dbReference>
<feature type="domain" description="Protein kinase" evidence="1">
    <location>
        <begin position="246"/>
        <end position="504"/>
    </location>
</feature>
<dbReference type="InterPro" id="IPR011009">
    <property type="entry name" value="Kinase-like_dom_sf"/>
</dbReference>
<dbReference type="AlphaFoldDB" id="A0A165Q6D5"/>
<dbReference type="PANTHER" id="PTHR44329">
    <property type="entry name" value="SERINE/THREONINE-PROTEIN KINASE TNNI3K-RELATED"/>
    <property type="match status" value="1"/>
</dbReference>
<dbReference type="PROSITE" id="PS50011">
    <property type="entry name" value="PROTEIN_KINASE_DOM"/>
    <property type="match status" value="1"/>
</dbReference>
<keyword evidence="3" id="KW-1185">Reference proteome</keyword>
<evidence type="ECO:0000259" key="1">
    <source>
        <dbReference type="PROSITE" id="PS50011"/>
    </source>
</evidence>
<name>A0A165Q6D5_9APHY</name>
<dbReference type="STRING" id="1314783.A0A165Q6D5"/>
<gene>
    <name evidence="2" type="ORF">DAEQUDRAFT_727272</name>
</gene>
<dbReference type="Proteomes" id="UP000076727">
    <property type="component" value="Unassembled WGS sequence"/>
</dbReference>
<dbReference type="Gene3D" id="1.20.930.20">
    <property type="entry name" value="Adaptor protein Cbl, N-terminal domain"/>
    <property type="match status" value="1"/>
</dbReference>